<dbReference type="GO" id="GO:0005694">
    <property type="term" value="C:chromosome"/>
    <property type="evidence" value="ECO:0007669"/>
    <property type="project" value="InterPro"/>
</dbReference>
<dbReference type="GO" id="GO:0016887">
    <property type="term" value="F:ATP hydrolysis activity"/>
    <property type="evidence" value="ECO:0007669"/>
    <property type="project" value="InterPro"/>
</dbReference>
<evidence type="ECO:0000259" key="8">
    <source>
        <dbReference type="SMART" id="SM00968"/>
    </source>
</evidence>
<evidence type="ECO:0000313" key="10">
    <source>
        <dbReference type="Proteomes" id="UP000576082"/>
    </source>
</evidence>
<comment type="subunit">
    <text evidence="6">Homodimer.</text>
</comment>
<dbReference type="GO" id="GO:0006260">
    <property type="term" value="P:DNA replication"/>
    <property type="evidence" value="ECO:0007669"/>
    <property type="project" value="UniProtKB-UniRule"/>
</dbReference>
<keyword evidence="10" id="KW-1185">Reference proteome</keyword>
<evidence type="ECO:0000256" key="3">
    <source>
        <dbReference type="ARBA" id="ARBA00022840"/>
    </source>
</evidence>
<feature type="binding site" evidence="6">
    <location>
        <begin position="32"/>
        <end position="39"/>
    </location>
    <ligand>
        <name>ATP</name>
        <dbReference type="ChEBI" id="CHEBI:30616"/>
    </ligand>
</feature>
<evidence type="ECO:0000256" key="7">
    <source>
        <dbReference type="SAM" id="MobiDB-lite"/>
    </source>
</evidence>
<comment type="domain">
    <text evidence="6">Contains large globular domains required for ATP hydrolysis at each terminus and a third globular domain forming a flexible hinge near the middle of the molecule. These domains are separated by coiled-coil structures.</text>
</comment>
<feature type="coiled-coil region" evidence="6">
    <location>
        <begin position="188"/>
        <end position="254"/>
    </location>
</feature>
<feature type="coiled-coil region" evidence="6">
    <location>
        <begin position="774"/>
        <end position="934"/>
    </location>
</feature>
<comment type="similarity">
    <text evidence="6">Belongs to the SMC family.</text>
</comment>
<keyword evidence="4 6" id="KW-0175">Coiled coil</keyword>
<keyword evidence="5 6" id="KW-0238">DNA-binding</keyword>
<protein>
    <recommendedName>
        <fullName evidence="6">Chromosome partition protein Smc</fullName>
    </recommendedName>
</protein>
<dbReference type="Gene3D" id="3.40.50.300">
    <property type="entry name" value="P-loop containing nucleotide triphosphate hydrolases"/>
    <property type="match status" value="2"/>
</dbReference>
<gene>
    <name evidence="6 9" type="primary">smc</name>
    <name evidence="9" type="ORF">HHU12_14545</name>
</gene>
<dbReference type="Gene3D" id="1.20.1060.20">
    <property type="match status" value="1"/>
</dbReference>
<accession>A0A7X9X9Y7</accession>
<feature type="coiled-coil region" evidence="6">
    <location>
        <begin position="671"/>
        <end position="731"/>
    </location>
</feature>
<dbReference type="GO" id="GO:0030261">
    <property type="term" value="P:chromosome condensation"/>
    <property type="evidence" value="ECO:0007669"/>
    <property type="project" value="InterPro"/>
</dbReference>
<dbReference type="GO" id="GO:0005737">
    <property type="term" value="C:cytoplasm"/>
    <property type="evidence" value="ECO:0007669"/>
    <property type="project" value="UniProtKB-SubCell"/>
</dbReference>
<feature type="domain" description="SMC hinge" evidence="8">
    <location>
        <begin position="520"/>
        <end position="631"/>
    </location>
</feature>
<sequence>MLLSKLEIKGFKSFGEKVTLNFDKGITAVVGPNGSGKSNVVDAIRWVLGEQSTKALRSEKMDNIIFNGTKSRRPLQMAEVYLTFINNKNLLPTEYTEVTIGRRFYRSGEGEYSLNGVPCRLKDIHGLFLDTGIGSDSYAIIELKMIDEILNDTQNARRTLFEEAAGISKFKKSKKETLKKLKDTDADLERVDDLLFEVEKNMRSLERQAKQAQRYIKLKKTYKESSIQLALKKVDSQAKELNELADNMTAKNEERNLTIKTIDELEASIAKEKKESIDKETLFASRQKTLNEHILKMRQIESEKRIKGERKRFLEEKKQTLETQSTLDREAVALAQQGIESLQIQLSSIERMVNETEAELTKTQQKRDTQTHKSDELEVRTKEFEQQVKNKQSIIFQLKQKVEINEVQLSALKQELERAHVESSEKSSSLAEFDTQFASLEGERLSASMQYEEVKEKHDLHQQKIHDCREELEGIKDRSSEILRSLDAKRNEHALTKSLVDNLEGYPEAIKYLKQETDWAKEAPMLSDTLHCEDDYRVAIEGYLAPYLNYFVLENEDEAWRAVNLLEEMKKGKANFLLLDKFEGYSPSPRKAIEDAISAIDVVDFDDKYASLITYLLDGVYIVHRNQNNLPKNDSVILVTKNGKAIRRKSAITGGSIGSFEGKSLGRIRHLENLTEEINALEKEAEEIHIKKVEKQQLHKDLLQVNFSHELESAQHNLQVVSQELIKIKTQKEEFAKFLEASANKKEEILERIGDAEIAISEGKPQLEDETYAMEYMVEQLEEMQENLAIEKEKKTEYSSKYNQLHINFLQQENQFNGLQKEIDFKDEELVKAQNRIDQNIEEIEKVEQDLLRADSLDEEGDQELIKLEEEKQNIEHGVQEAEKAYQDAKDLISDTEVDIKLKQVHKEEIDQELLKANERINALRLSLTSVKEKIAVEFEVDIEQMLLFNPKSPSTENEEEEKSEEEENPYKEMGIAELEQISEDSKRKLGSLGAINHTAIDAFNEIKERNSFILSQREDLNKAKEQLLQTIEDIDAVAQEKFMKAFVQIRENFMEVFRSLFTDEDNCDLRLADDNDPLNAKIEILAQPKGKRPLTINQLSGGEKTLTATALLFAIYLIKPAPFCIFDEVDAPLDDANVDKFNRIINKFSSNSQFIIVTHNKRTMSSTDVIYGVTMIEQGVTTVVPVDIRNTPQLDAFTSK</sequence>
<dbReference type="EMBL" id="JABANE010000037">
    <property type="protein sequence ID" value="NME69192.1"/>
    <property type="molecule type" value="Genomic_DNA"/>
</dbReference>
<evidence type="ECO:0000256" key="4">
    <source>
        <dbReference type="ARBA" id="ARBA00023054"/>
    </source>
</evidence>
<name>A0A7X9X9Y7_9BACT</name>
<dbReference type="AlphaFoldDB" id="A0A7X9X9Y7"/>
<dbReference type="PIRSF" id="PIRSF005719">
    <property type="entry name" value="SMC"/>
    <property type="match status" value="1"/>
</dbReference>
<dbReference type="HAMAP" id="MF_01894">
    <property type="entry name" value="Smc_prok"/>
    <property type="match status" value="1"/>
</dbReference>
<dbReference type="GO" id="GO:0003677">
    <property type="term" value="F:DNA binding"/>
    <property type="evidence" value="ECO:0007669"/>
    <property type="project" value="UniProtKB-UniRule"/>
</dbReference>
<dbReference type="InterPro" id="IPR011890">
    <property type="entry name" value="SMC_prok"/>
</dbReference>
<proteinExistence type="inferred from homology"/>
<dbReference type="InterPro" id="IPR027417">
    <property type="entry name" value="P-loop_NTPase"/>
</dbReference>
<dbReference type="Pfam" id="PF02463">
    <property type="entry name" value="SMC_N"/>
    <property type="match status" value="1"/>
</dbReference>
<dbReference type="InterPro" id="IPR010935">
    <property type="entry name" value="SMC_hinge"/>
</dbReference>
<dbReference type="Pfam" id="PF06470">
    <property type="entry name" value="SMC_hinge"/>
    <property type="match status" value="1"/>
</dbReference>
<keyword evidence="1 6" id="KW-0963">Cytoplasm</keyword>
<dbReference type="InterPro" id="IPR003395">
    <property type="entry name" value="RecF/RecN/SMC_N"/>
</dbReference>
<evidence type="ECO:0000256" key="2">
    <source>
        <dbReference type="ARBA" id="ARBA00022741"/>
    </source>
</evidence>
<comment type="function">
    <text evidence="6">Required for chromosome condensation and partitioning.</text>
</comment>
<dbReference type="InterPro" id="IPR036277">
    <property type="entry name" value="SMC_hinge_sf"/>
</dbReference>
<organism evidence="9 10">
    <name type="scientific">Flammeovirga aprica JL-4</name>
    <dbReference type="NCBI Taxonomy" id="694437"/>
    <lineage>
        <taxon>Bacteria</taxon>
        <taxon>Pseudomonadati</taxon>
        <taxon>Bacteroidota</taxon>
        <taxon>Cytophagia</taxon>
        <taxon>Cytophagales</taxon>
        <taxon>Flammeovirgaceae</taxon>
        <taxon>Flammeovirga</taxon>
    </lineage>
</organism>
<keyword evidence="2 6" id="KW-0547">Nucleotide-binding</keyword>
<dbReference type="NCBIfam" id="TIGR02168">
    <property type="entry name" value="SMC_prok_B"/>
    <property type="match status" value="1"/>
</dbReference>
<dbReference type="PANTHER" id="PTHR43977">
    <property type="entry name" value="STRUCTURAL MAINTENANCE OF CHROMOSOMES PROTEIN 3"/>
    <property type="match status" value="1"/>
</dbReference>
<dbReference type="CDD" id="cd03278">
    <property type="entry name" value="ABC_SMC_barmotin"/>
    <property type="match status" value="1"/>
</dbReference>
<feature type="coiled-coil region" evidence="6">
    <location>
        <begin position="339"/>
        <end position="422"/>
    </location>
</feature>
<dbReference type="Gene3D" id="3.30.70.1620">
    <property type="match status" value="1"/>
</dbReference>
<dbReference type="SUPFAM" id="SSF52540">
    <property type="entry name" value="P-loop containing nucleoside triphosphate hydrolases"/>
    <property type="match status" value="2"/>
</dbReference>
<dbReference type="SUPFAM" id="SSF75553">
    <property type="entry name" value="Smc hinge domain"/>
    <property type="match status" value="1"/>
</dbReference>
<dbReference type="RefSeq" id="WP_169657477.1">
    <property type="nucleotide sequence ID" value="NZ_JABANE010000037.1"/>
</dbReference>
<keyword evidence="3 6" id="KW-0067">ATP-binding</keyword>
<dbReference type="Proteomes" id="UP000576082">
    <property type="component" value="Unassembled WGS sequence"/>
</dbReference>
<evidence type="ECO:0000313" key="9">
    <source>
        <dbReference type="EMBL" id="NME69192.1"/>
    </source>
</evidence>
<comment type="subcellular location">
    <subcellularLocation>
        <location evidence="6">Cytoplasm</location>
    </subcellularLocation>
</comment>
<dbReference type="SMART" id="SM00968">
    <property type="entry name" value="SMC_hinge"/>
    <property type="match status" value="1"/>
</dbReference>
<dbReference type="InterPro" id="IPR024704">
    <property type="entry name" value="SMC"/>
</dbReference>
<reference evidence="9 10" key="1">
    <citation type="submission" date="2020-04" db="EMBL/GenBank/DDBJ databases">
        <title>Flammeovirga sp. SR4, a novel species isolated from seawater.</title>
        <authorList>
            <person name="Wang X."/>
        </authorList>
    </citation>
    <scope>NUCLEOTIDE SEQUENCE [LARGE SCALE GENOMIC DNA]</scope>
    <source>
        <strain evidence="9 10">ATCC 23126</strain>
    </source>
</reference>
<comment type="caution">
    <text evidence="9">The sequence shown here is derived from an EMBL/GenBank/DDBJ whole genome shotgun (WGS) entry which is preliminary data.</text>
</comment>
<dbReference type="SUPFAM" id="SSF57997">
    <property type="entry name" value="Tropomyosin"/>
    <property type="match status" value="1"/>
</dbReference>
<evidence type="ECO:0000256" key="6">
    <source>
        <dbReference type="HAMAP-Rule" id="MF_01894"/>
    </source>
</evidence>
<dbReference type="GO" id="GO:0005524">
    <property type="term" value="F:ATP binding"/>
    <property type="evidence" value="ECO:0007669"/>
    <property type="project" value="UniProtKB-UniRule"/>
</dbReference>
<dbReference type="GO" id="GO:0007059">
    <property type="term" value="P:chromosome segregation"/>
    <property type="evidence" value="ECO:0007669"/>
    <property type="project" value="UniProtKB-UniRule"/>
</dbReference>
<evidence type="ECO:0000256" key="5">
    <source>
        <dbReference type="ARBA" id="ARBA00023125"/>
    </source>
</evidence>
<evidence type="ECO:0000256" key="1">
    <source>
        <dbReference type="ARBA" id="ARBA00022490"/>
    </source>
</evidence>
<feature type="region of interest" description="Disordered" evidence="7">
    <location>
        <begin position="950"/>
        <end position="971"/>
    </location>
</feature>
<feature type="compositionally biased region" description="Acidic residues" evidence="7">
    <location>
        <begin position="957"/>
        <end position="968"/>
    </location>
</feature>
<dbReference type="GO" id="GO:0007062">
    <property type="term" value="P:sister chromatid cohesion"/>
    <property type="evidence" value="ECO:0007669"/>
    <property type="project" value="InterPro"/>
</dbReference>